<feature type="active site" description="Nucleophile" evidence="4">
    <location>
        <position position="254"/>
    </location>
</feature>
<dbReference type="AlphaFoldDB" id="A0A271J335"/>
<dbReference type="InterPro" id="IPR014395">
    <property type="entry name" value="Pen/GL7ACA/AHL_acylase"/>
</dbReference>
<dbReference type="PANTHER" id="PTHR34218:SF4">
    <property type="entry name" value="ACYL-HOMOSERINE LACTONE ACYLASE QUIP"/>
    <property type="match status" value="1"/>
</dbReference>
<keyword evidence="5" id="KW-0479">Metal-binding</keyword>
<evidence type="ECO:0000256" key="1">
    <source>
        <dbReference type="ARBA" id="ARBA00006586"/>
    </source>
</evidence>
<accession>A0A271J335</accession>
<proteinExistence type="inferred from homology"/>
<dbReference type="EMBL" id="MQWD01000001">
    <property type="protein sequence ID" value="PAP77760.1"/>
    <property type="molecule type" value="Genomic_DNA"/>
</dbReference>
<dbReference type="GO" id="GO:0016811">
    <property type="term" value="F:hydrolase activity, acting on carbon-nitrogen (but not peptide) bonds, in linear amides"/>
    <property type="evidence" value="ECO:0007669"/>
    <property type="project" value="InterPro"/>
</dbReference>
<evidence type="ECO:0000256" key="4">
    <source>
        <dbReference type="PIRSR" id="PIRSR001227-1"/>
    </source>
</evidence>
<dbReference type="InterPro" id="IPR043146">
    <property type="entry name" value="Penicillin_amidase_N_B-knob"/>
</dbReference>
<sequence length="775" mass="82791">MKRLLAILLAAVVLLALLGAVGVWGALRGSLPHLDGEHALAGLSAPVTVERDAAGVPTITAATRPDAARALGYVHAQERYFQMDLLRRAPAGELSALLGEATWRTDSTLAGHRFRERALASVAALPPDQRAVLDAYVDGVNAGREALDARPFEYLALRQEPAPWRPEDSILAAYAMVLDLQFDGGFGVELEREAVAAALPEALADFLTPRGDDWDAPIQGDAIAPPPIPAPDQLEGFRLGAEAGAVADPPTPGSNNWAVAGDLSETGSAIVADDMHLGLRLPHIWFRASLVYGGRRVTGVTLPGAPLVVVGSNGDVAWGFTNSYGDFIDYVRLVDAPDRPGHVLTDSGSVAVDTLRIDVAVGGDVRQLVVVDTPWGPVTARDADGTAYAVQWSVHRPEATNLALLDVETATTLDDALDAANRSGIPAQNFTAGDRAGRIGWTIAGQIPLRAGRDGRRPVDSTDPNARWAGFLPPSDVPRVTDPEDGRLWTANARVVSGEALAVIGDDNYAHGARARQIRDGLRALTPPISEQDLLGIQLDDRAVLMGRWRDLFLQTLAEAEPTTDRDSLRVLLDAWSGRAAPGDVGYRLTKEFREAVVERVLPPLMAPVRARAPRADLPARDETPVWALVTERPTHLLPSGHASWQALLEDAADDVADQHDVLSQASWGAANTLRMEHPMASALPGLGDRLVMPAVPQFGDQRMPRVSGPDFGASQRMVVSPGHEDRGIFQMPGGQAGHFLSPYWGAGHDDWVEGRPSPFLPGPTEWTLTLTPAG</sequence>
<dbReference type="Gene3D" id="1.10.439.10">
    <property type="entry name" value="Penicillin Amidohydrolase, domain 1"/>
    <property type="match status" value="1"/>
</dbReference>
<feature type="binding site" evidence="5">
    <location>
        <position position="326"/>
    </location>
    <ligand>
        <name>Ca(2+)</name>
        <dbReference type="ChEBI" id="CHEBI:29108"/>
    </ligand>
</feature>
<dbReference type="InterPro" id="IPR043147">
    <property type="entry name" value="Penicillin_amidase_A-knob"/>
</dbReference>
<dbReference type="CDD" id="cd03747">
    <property type="entry name" value="Ntn_PGA_like"/>
    <property type="match status" value="1"/>
</dbReference>
<dbReference type="Gene3D" id="2.30.120.10">
    <property type="match status" value="1"/>
</dbReference>
<evidence type="ECO:0000313" key="8">
    <source>
        <dbReference type="Proteomes" id="UP000216339"/>
    </source>
</evidence>
<comment type="cofactor">
    <cofactor evidence="5">
        <name>Ca(2+)</name>
        <dbReference type="ChEBI" id="CHEBI:29108"/>
    </cofactor>
    <text evidence="5">Binds 1 Ca(2+) ion per dimer.</text>
</comment>
<dbReference type="PIRSF" id="PIRSF001227">
    <property type="entry name" value="Pen_acylase"/>
    <property type="match status" value="1"/>
</dbReference>
<comment type="similarity">
    <text evidence="1">Belongs to the peptidase S45 family.</text>
</comment>
<feature type="binding site" evidence="5">
    <location>
        <position position="329"/>
    </location>
    <ligand>
        <name>Ca(2+)</name>
        <dbReference type="ChEBI" id="CHEBI:29108"/>
    </ligand>
</feature>
<evidence type="ECO:0000256" key="6">
    <source>
        <dbReference type="SAM" id="MobiDB-lite"/>
    </source>
</evidence>
<dbReference type="Pfam" id="PF01804">
    <property type="entry name" value="Penicil_amidase"/>
    <property type="match status" value="1"/>
</dbReference>
<dbReference type="GO" id="GO:0017000">
    <property type="term" value="P:antibiotic biosynthetic process"/>
    <property type="evidence" value="ECO:0007669"/>
    <property type="project" value="InterPro"/>
</dbReference>
<dbReference type="PANTHER" id="PTHR34218">
    <property type="entry name" value="PEPTIDASE S45 PENICILLIN AMIDASE"/>
    <property type="match status" value="1"/>
</dbReference>
<keyword evidence="3" id="KW-0865">Zymogen</keyword>
<feature type="region of interest" description="Disordered" evidence="6">
    <location>
        <begin position="452"/>
        <end position="480"/>
    </location>
</feature>
<dbReference type="InterPro" id="IPR002692">
    <property type="entry name" value="S45"/>
</dbReference>
<evidence type="ECO:0000256" key="2">
    <source>
        <dbReference type="ARBA" id="ARBA00022801"/>
    </source>
</evidence>
<reference evidence="7 8" key="1">
    <citation type="submission" date="2016-11" db="EMBL/GenBank/DDBJ databases">
        <title>Study of marine rhodopsin-containing bacteria.</title>
        <authorList>
            <person name="Yoshizawa S."/>
            <person name="Kumagai Y."/>
            <person name="Kogure K."/>
        </authorList>
    </citation>
    <scope>NUCLEOTIDE SEQUENCE [LARGE SCALE GENOMIC DNA]</scope>
    <source>
        <strain evidence="7 8">SAORIC-28</strain>
    </source>
</reference>
<dbReference type="Gene3D" id="3.60.20.10">
    <property type="entry name" value="Glutamine Phosphoribosylpyrophosphate, subunit 1, domain 1"/>
    <property type="match status" value="1"/>
</dbReference>
<dbReference type="SUPFAM" id="SSF56235">
    <property type="entry name" value="N-terminal nucleophile aminohydrolases (Ntn hydrolases)"/>
    <property type="match status" value="1"/>
</dbReference>
<dbReference type="Proteomes" id="UP000216339">
    <property type="component" value="Unassembled WGS sequence"/>
</dbReference>
<evidence type="ECO:0008006" key="9">
    <source>
        <dbReference type="Google" id="ProtNLM"/>
    </source>
</evidence>
<keyword evidence="5" id="KW-0106">Calcium</keyword>
<dbReference type="GO" id="GO:0046872">
    <property type="term" value="F:metal ion binding"/>
    <property type="evidence" value="ECO:0007669"/>
    <property type="project" value="UniProtKB-KW"/>
</dbReference>
<evidence type="ECO:0000313" key="7">
    <source>
        <dbReference type="EMBL" id="PAP77760.1"/>
    </source>
</evidence>
<dbReference type="Gene3D" id="1.10.1400.10">
    <property type="match status" value="1"/>
</dbReference>
<gene>
    <name evidence="7" type="ORF">BSZ37_15555</name>
</gene>
<dbReference type="InterPro" id="IPR029055">
    <property type="entry name" value="Ntn_hydrolases_N"/>
</dbReference>
<keyword evidence="8" id="KW-1185">Reference proteome</keyword>
<organism evidence="7 8">
    <name type="scientific">Rubrivirga marina</name>
    <dbReference type="NCBI Taxonomy" id="1196024"/>
    <lineage>
        <taxon>Bacteria</taxon>
        <taxon>Pseudomonadati</taxon>
        <taxon>Rhodothermota</taxon>
        <taxon>Rhodothermia</taxon>
        <taxon>Rhodothermales</taxon>
        <taxon>Rubricoccaceae</taxon>
        <taxon>Rubrivirga</taxon>
    </lineage>
</organism>
<dbReference type="RefSeq" id="WP_095511424.1">
    <property type="nucleotide sequence ID" value="NZ_MQWD01000001.1"/>
</dbReference>
<evidence type="ECO:0000256" key="5">
    <source>
        <dbReference type="PIRSR" id="PIRSR001227-2"/>
    </source>
</evidence>
<keyword evidence="2" id="KW-0378">Hydrolase</keyword>
<dbReference type="InterPro" id="IPR023343">
    <property type="entry name" value="Penicillin_amidase_dom1"/>
</dbReference>
<protein>
    <recommendedName>
        <fullName evidence="9">Penicillin acylase family protein</fullName>
    </recommendedName>
</protein>
<comment type="caution">
    <text evidence="7">The sequence shown here is derived from an EMBL/GenBank/DDBJ whole genome shotgun (WGS) entry which is preliminary data.</text>
</comment>
<evidence type="ECO:0000256" key="3">
    <source>
        <dbReference type="ARBA" id="ARBA00023145"/>
    </source>
</evidence>
<feature type="binding site" evidence="5">
    <location>
        <position position="189"/>
    </location>
    <ligand>
        <name>Ca(2+)</name>
        <dbReference type="ChEBI" id="CHEBI:29108"/>
    </ligand>
</feature>
<name>A0A271J335_9BACT</name>
<dbReference type="OrthoDB" id="9759796at2"/>